<reference evidence="2 3" key="1">
    <citation type="submission" date="2023-01" db="EMBL/GenBank/DDBJ databases">
        <authorList>
            <person name="Whitehead M."/>
        </authorList>
    </citation>
    <scope>NUCLEOTIDE SEQUENCE [LARGE SCALE GENOMIC DNA]</scope>
</reference>
<dbReference type="InterPro" id="IPR004875">
    <property type="entry name" value="DDE_SF_endonuclease_dom"/>
</dbReference>
<evidence type="ECO:0000313" key="2">
    <source>
        <dbReference type="EMBL" id="CAI6368774.1"/>
    </source>
</evidence>
<evidence type="ECO:0000259" key="1">
    <source>
        <dbReference type="Pfam" id="PF03184"/>
    </source>
</evidence>
<dbReference type="EMBL" id="CARXXK010000005">
    <property type="protein sequence ID" value="CAI6368774.1"/>
    <property type="molecule type" value="Genomic_DNA"/>
</dbReference>
<dbReference type="Pfam" id="PF03184">
    <property type="entry name" value="DDE_1"/>
    <property type="match status" value="1"/>
</dbReference>
<dbReference type="GO" id="GO:0003676">
    <property type="term" value="F:nucleic acid binding"/>
    <property type="evidence" value="ECO:0007669"/>
    <property type="project" value="InterPro"/>
</dbReference>
<comment type="caution">
    <text evidence="2">The sequence shown here is derived from an EMBL/GenBank/DDBJ whole genome shotgun (WGS) entry which is preliminary data.</text>
</comment>
<name>A0AAV0XJN3_9HEMI</name>
<proteinExistence type="predicted"/>
<organism evidence="2 3">
    <name type="scientific">Macrosiphum euphorbiae</name>
    <name type="common">potato aphid</name>
    <dbReference type="NCBI Taxonomy" id="13131"/>
    <lineage>
        <taxon>Eukaryota</taxon>
        <taxon>Metazoa</taxon>
        <taxon>Ecdysozoa</taxon>
        <taxon>Arthropoda</taxon>
        <taxon>Hexapoda</taxon>
        <taxon>Insecta</taxon>
        <taxon>Pterygota</taxon>
        <taxon>Neoptera</taxon>
        <taxon>Paraneoptera</taxon>
        <taxon>Hemiptera</taxon>
        <taxon>Sternorrhyncha</taxon>
        <taxon>Aphidomorpha</taxon>
        <taxon>Aphidoidea</taxon>
        <taxon>Aphididae</taxon>
        <taxon>Macrosiphini</taxon>
        <taxon>Macrosiphum</taxon>
    </lineage>
</organism>
<dbReference type="Proteomes" id="UP001160148">
    <property type="component" value="Unassembled WGS sequence"/>
</dbReference>
<sequence>MVCGSAAGVLLPPYIIFKASEMWQPWTEGGPKGQSCCSEPCCSKGSCYNRTAHGWIDGVTFKDWFKTSFMPHAKRQVGKKSVNRRQPF</sequence>
<protein>
    <recommendedName>
        <fullName evidence="1">DDE-1 domain-containing protein</fullName>
    </recommendedName>
</protein>
<keyword evidence="3" id="KW-1185">Reference proteome</keyword>
<feature type="domain" description="DDE-1" evidence="1">
    <location>
        <begin position="2"/>
        <end position="81"/>
    </location>
</feature>
<accession>A0AAV0XJN3</accession>
<evidence type="ECO:0000313" key="3">
    <source>
        <dbReference type="Proteomes" id="UP001160148"/>
    </source>
</evidence>
<dbReference type="AlphaFoldDB" id="A0AAV0XJN3"/>
<gene>
    <name evidence="2" type="ORF">MEUPH1_LOCUS23097</name>
</gene>